<organism evidence="2 3">
    <name type="scientific">Armillaria ostoyae</name>
    <name type="common">Armillaria root rot fungus</name>
    <dbReference type="NCBI Taxonomy" id="47428"/>
    <lineage>
        <taxon>Eukaryota</taxon>
        <taxon>Fungi</taxon>
        <taxon>Dikarya</taxon>
        <taxon>Basidiomycota</taxon>
        <taxon>Agaricomycotina</taxon>
        <taxon>Agaricomycetes</taxon>
        <taxon>Agaricomycetidae</taxon>
        <taxon>Agaricales</taxon>
        <taxon>Marasmiineae</taxon>
        <taxon>Physalacriaceae</taxon>
        <taxon>Armillaria</taxon>
    </lineage>
</organism>
<feature type="compositionally biased region" description="Polar residues" evidence="1">
    <location>
        <begin position="384"/>
        <end position="395"/>
    </location>
</feature>
<gene>
    <name evidence="2" type="ORF">ARMOST_15038</name>
</gene>
<dbReference type="OrthoDB" id="3067644at2759"/>
<keyword evidence="3" id="KW-1185">Reference proteome</keyword>
<sequence>MSVTSVTQDLKLRFAVIRGKEIIYVNSLAKSLKEEITDTFPVAEGTTTLTSEDLKAEDRITRVEKYMNDIKAIKDDPNAPTTREEWYTRVFDRFKRAPEGSPLSERLQSIRNNLRVIQTDARRASDQRKAAITTQNPQVQNAAMNNSGSCFFDYPAFDWAPKQFYAILAKDWWAVNESTHPTYVGYLDTQNATLGSDIPQLNIGQSQNISGLGDTTAPQISASDPANSGRVPEQIVPWDEFNRVHELILTPEQIARGMRLAPASRSNHSLSSVGRGSVNSIPGPAVGNYNEVTRHNNVVNTGNNYASGYVPGHAHHLSVNTTHTTNTFGDARQCVVFIRGLILEFREPASSVSPASDAFTDMTDIVADFIDTRTRRHSYVQPDGQASTSTRSSPYGQVPYGGQSEAGSSGHSSHAHGY</sequence>
<evidence type="ECO:0000256" key="1">
    <source>
        <dbReference type="SAM" id="MobiDB-lite"/>
    </source>
</evidence>
<evidence type="ECO:0000313" key="2">
    <source>
        <dbReference type="EMBL" id="SJL11632.1"/>
    </source>
</evidence>
<evidence type="ECO:0000313" key="3">
    <source>
        <dbReference type="Proteomes" id="UP000219338"/>
    </source>
</evidence>
<reference evidence="3" key="1">
    <citation type="journal article" date="2017" name="Nat. Ecol. Evol.">
        <title>Genome expansion and lineage-specific genetic innovations in the forest pathogenic fungi Armillaria.</title>
        <authorList>
            <person name="Sipos G."/>
            <person name="Prasanna A.N."/>
            <person name="Walter M.C."/>
            <person name="O'Connor E."/>
            <person name="Balint B."/>
            <person name="Krizsan K."/>
            <person name="Kiss B."/>
            <person name="Hess J."/>
            <person name="Varga T."/>
            <person name="Slot J."/>
            <person name="Riley R."/>
            <person name="Boka B."/>
            <person name="Rigling D."/>
            <person name="Barry K."/>
            <person name="Lee J."/>
            <person name="Mihaltcheva S."/>
            <person name="LaButti K."/>
            <person name="Lipzen A."/>
            <person name="Waldron R."/>
            <person name="Moloney N.M."/>
            <person name="Sperisen C."/>
            <person name="Kredics L."/>
            <person name="Vagvoelgyi C."/>
            <person name="Patrignani A."/>
            <person name="Fitzpatrick D."/>
            <person name="Nagy I."/>
            <person name="Doyle S."/>
            <person name="Anderson J.B."/>
            <person name="Grigoriev I.V."/>
            <person name="Gueldener U."/>
            <person name="Muensterkoetter M."/>
            <person name="Nagy L.G."/>
        </authorList>
    </citation>
    <scope>NUCLEOTIDE SEQUENCE [LARGE SCALE GENOMIC DNA]</scope>
    <source>
        <strain evidence="3">C18/9</strain>
    </source>
</reference>
<proteinExistence type="predicted"/>
<feature type="compositionally biased region" description="Low complexity" evidence="1">
    <location>
        <begin position="401"/>
        <end position="412"/>
    </location>
</feature>
<dbReference type="AlphaFoldDB" id="A0A284RS94"/>
<protein>
    <submittedName>
        <fullName evidence="2">Uncharacterized protein</fullName>
    </submittedName>
</protein>
<feature type="region of interest" description="Disordered" evidence="1">
    <location>
        <begin position="376"/>
        <end position="418"/>
    </location>
</feature>
<dbReference type="EMBL" id="FUEG01000014">
    <property type="protein sequence ID" value="SJL11632.1"/>
    <property type="molecule type" value="Genomic_DNA"/>
</dbReference>
<dbReference type="Proteomes" id="UP000219338">
    <property type="component" value="Unassembled WGS sequence"/>
</dbReference>
<accession>A0A284RS94</accession>
<name>A0A284RS94_ARMOS</name>